<dbReference type="Proteomes" id="UP001049176">
    <property type="component" value="Chromosome 5"/>
</dbReference>
<feature type="compositionally biased region" description="Basic and acidic residues" evidence="1">
    <location>
        <begin position="314"/>
        <end position="326"/>
    </location>
</feature>
<dbReference type="Pfam" id="PF20415">
    <property type="entry name" value="DUF6699"/>
    <property type="match status" value="1"/>
</dbReference>
<feature type="compositionally biased region" description="Basic residues" evidence="1">
    <location>
        <begin position="332"/>
        <end position="341"/>
    </location>
</feature>
<feature type="compositionally biased region" description="Basic and acidic residues" evidence="1">
    <location>
        <begin position="194"/>
        <end position="206"/>
    </location>
</feature>
<evidence type="ECO:0000256" key="1">
    <source>
        <dbReference type="SAM" id="MobiDB-lite"/>
    </source>
</evidence>
<evidence type="ECO:0000259" key="2">
    <source>
        <dbReference type="Pfam" id="PF20415"/>
    </source>
</evidence>
<dbReference type="GeneID" id="66077600"/>
<feature type="compositionally biased region" description="Acidic residues" evidence="1">
    <location>
        <begin position="225"/>
        <end position="240"/>
    </location>
</feature>
<evidence type="ECO:0000313" key="3">
    <source>
        <dbReference type="EMBL" id="KAG7092155.1"/>
    </source>
</evidence>
<proteinExistence type="predicted"/>
<keyword evidence="4" id="KW-1185">Reference proteome</keyword>
<feature type="compositionally biased region" description="Basic and acidic residues" evidence="1">
    <location>
        <begin position="150"/>
        <end position="176"/>
    </location>
</feature>
<accession>A0A9P7RZ86</accession>
<name>A0A9P7RZ86_9AGAR</name>
<sequence>MANPFPGWGNSGRDLGAEHMPPGIELTRGGVPVGIGGGGRIPPPMGASGPGAITYNAFPGHTGAFTAPTHPTTLPAQGWTYGQYAPSPHFPHPTPASAPAWQLQASPNRNPGAPDGFSSTVWQPPERRRTEGNGWLGEADAHSRWNTHRRNVDPRGEDDDNRGWDDSGRSGDDWGRQHAGQDSADLGWGSSWDDEARRGRRDRRDTWAGRDARDWQHRLKRQGWGDDDLDEEDNENDDNLEWGHDPEHGTRNGGGNSWFDNAHRSRSNGPANRPQVPPVSRDWANDMDAIPDWHREAHFGATNGQEFDEEDIEDERHAREVEDRMRAPTPIRNKHRSKSRKRETGYGLHQDPERWGQQGLDGWGQRGLEGQGQQGLDGWGEQGVNGWGRERGPEDRARDVEVQRLRARDREERLHREQREHGRQRKPRGNLGWGDTDEDPHRGGGGGTDWDFVDAMGGLSINGRRTPHPSTPHQAGALTLAHKKYKKRSRSVSAHRNPLFDGYHVTYEQHKSRNGLFGGPREEDLPFRPNTWREGYSVRSGGGGVGKGWLGMGARRGSEVKEINDTVRRTLHPHLSFTPGTSASGIFSPYSPNSGPVPPPISLDLRILPSLPYSLKSFLPSLHLLELPRSPNTTPTHVDLMQYATHPPTTQMRMFHRRLPWYIDVVAGTSGMNPGGRGGYVTVWDVIVGLYVNLVGGESTGGESQVRAEEYWSGEMGDHVDVTPPPVSGPLPGSTPLLGSNLGMGRKAKRSAREQVSMSWRLRGQLASQIKYALVMTQSGMDDVAQAEAVKAEQVELQRGVRRVDWLSVGAYVGAGGEGGRSDARAFRWLGLRKAKRGMWEIVTEV</sequence>
<feature type="compositionally biased region" description="Gly residues" evidence="1">
    <location>
        <begin position="359"/>
        <end position="386"/>
    </location>
</feature>
<evidence type="ECO:0000313" key="4">
    <source>
        <dbReference type="Proteomes" id="UP001049176"/>
    </source>
</evidence>
<dbReference type="OrthoDB" id="3265169at2759"/>
<protein>
    <recommendedName>
        <fullName evidence="2">DUF6699 domain-containing protein</fullName>
    </recommendedName>
</protein>
<organism evidence="3 4">
    <name type="scientific">Marasmius oreades</name>
    <name type="common">fairy-ring Marasmius</name>
    <dbReference type="NCBI Taxonomy" id="181124"/>
    <lineage>
        <taxon>Eukaryota</taxon>
        <taxon>Fungi</taxon>
        <taxon>Dikarya</taxon>
        <taxon>Basidiomycota</taxon>
        <taxon>Agaricomycotina</taxon>
        <taxon>Agaricomycetes</taxon>
        <taxon>Agaricomycetidae</taxon>
        <taxon>Agaricales</taxon>
        <taxon>Marasmiineae</taxon>
        <taxon>Marasmiaceae</taxon>
        <taxon>Marasmius</taxon>
    </lineage>
</organism>
<dbReference type="AlphaFoldDB" id="A0A9P7RZ86"/>
<feature type="region of interest" description="Disordered" evidence="1">
    <location>
        <begin position="222"/>
        <end position="451"/>
    </location>
</feature>
<feature type="compositionally biased region" description="Basic and acidic residues" evidence="1">
    <location>
        <begin position="388"/>
        <end position="421"/>
    </location>
</feature>
<feature type="region of interest" description="Disordered" evidence="1">
    <location>
        <begin position="85"/>
        <end position="206"/>
    </location>
</feature>
<dbReference type="InterPro" id="IPR046522">
    <property type="entry name" value="DUF6699"/>
</dbReference>
<dbReference type="EMBL" id="CM032185">
    <property type="protein sequence ID" value="KAG7092155.1"/>
    <property type="molecule type" value="Genomic_DNA"/>
</dbReference>
<comment type="caution">
    <text evidence="3">The sequence shown here is derived from an EMBL/GenBank/DDBJ whole genome shotgun (WGS) entry which is preliminary data.</text>
</comment>
<gene>
    <name evidence="3" type="ORF">E1B28_008524</name>
</gene>
<dbReference type="RefSeq" id="XP_043008625.1">
    <property type="nucleotide sequence ID" value="XM_043153341.1"/>
</dbReference>
<feature type="compositionally biased region" description="Basic and acidic residues" evidence="1">
    <location>
        <begin position="241"/>
        <end position="250"/>
    </location>
</feature>
<feature type="domain" description="DUF6699" evidence="2">
    <location>
        <begin position="634"/>
        <end position="696"/>
    </location>
</feature>
<reference evidence="3" key="1">
    <citation type="journal article" date="2021" name="Genome Biol. Evol.">
        <title>The assembled and annotated genome of the fairy-ring fungus Marasmius oreades.</title>
        <authorList>
            <person name="Hiltunen M."/>
            <person name="Ament-Velasquez S.L."/>
            <person name="Johannesson H."/>
        </authorList>
    </citation>
    <scope>NUCLEOTIDE SEQUENCE</scope>
    <source>
        <strain evidence="3">03SP1</strain>
    </source>
</reference>
<dbReference type="KEGG" id="more:E1B28_008524"/>
<feature type="region of interest" description="Disordered" evidence="1">
    <location>
        <begin position="1"/>
        <end position="23"/>
    </location>
</feature>